<dbReference type="FunFam" id="3.40.50.2300:FF:000001">
    <property type="entry name" value="DNA-binding response regulator PhoB"/>
    <property type="match status" value="1"/>
</dbReference>
<sequence>MAHRLLIVEDDRDLARNLIEYLEIQGYVTHYAADGHAALNLLAGNKYDLVLLDLLLPGVDGMSVCSHIRNQLHSKVPIVMLTAKDGIDTKISAFDIGADDYVIKPASLREINARVHALIRRAGLAAVDNEILRIGDLSLNTGTLQIERAGVPITLAPIPIRILTLLMRCSSNVVHNLAIHRELWGEERDDTHAIVVHMHTLRNTIDKPFERQLIHTVRGFGYRIANDQTTL</sequence>
<keyword evidence="2" id="KW-0902">Two-component regulatory system</keyword>
<dbReference type="Gene3D" id="1.10.10.10">
    <property type="entry name" value="Winged helix-like DNA-binding domain superfamily/Winged helix DNA-binding domain"/>
    <property type="match status" value="1"/>
</dbReference>
<feature type="domain" description="OmpR/PhoB-type" evidence="9">
    <location>
        <begin position="129"/>
        <end position="226"/>
    </location>
</feature>
<keyword evidence="1 6" id="KW-0597">Phosphoprotein</keyword>
<proteinExistence type="predicted"/>
<dbReference type="GO" id="GO:0005829">
    <property type="term" value="C:cytosol"/>
    <property type="evidence" value="ECO:0007669"/>
    <property type="project" value="TreeGrafter"/>
</dbReference>
<dbReference type="InterPro" id="IPR001789">
    <property type="entry name" value="Sig_transdc_resp-reg_receiver"/>
</dbReference>
<dbReference type="SUPFAM" id="SSF46894">
    <property type="entry name" value="C-terminal effector domain of the bipartite response regulators"/>
    <property type="match status" value="1"/>
</dbReference>
<dbReference type="InterPro" id="IPR016032">
    <property type="entry name" value="Sig_transdc_resp-reg_C-effctor"/>
</dbReference>
<dbReference type="PROSITE" id="PS50110">
    <property type="entry name" value="RESPONSE_REGULATORY"/>
    <property type="match status" value="1"/>
</dbReference>
<evidence type="ECO:0000259" key="9">
    <source>
        <dbReference type="PROSITE" id="PS51755"/>
    </source>
</evidence>
<dbReference type="EMBL" id="JADJNC010000008">
    <property type="protein sequence ID" value="MBK7422582.1"/>
    <property type="molecule type" value="Genomic_DNA"/>
</dbReference>
<feature type="DNA-binding region" description="OmpR/PhoB-type" evidence="7">
    <location>
        <begin position="129"/>
        <end position="226"/>
    </location>
</feature>
<evidence type="ECO:0000256" key="6">
    <source>
        <dbReference type="PROSITE-ProRule" id="PRU00169"/>
    </source>
</evidence>
<dbReference type="Pfam" id="PF00486">
    <property type="entry name" value="Trans_reg_C"/>
    <property type="match status" value="1"/>
</dbReference>
<organism evidence="10 11">
    <name type="scientific">Candidatus Propionivibrio dominans</name>
    <dbReference type="NCBI Taxonomy" id="2954373"/>
    <lineage>
        <taxon>Bacteria</taxon>
        <taxon>Pseudomonadati</taxon>
        <taxon>Pseudomonadota</taxon>
        <taxon>Betaproteobacteria</taxon>
        <taxon>Rhodocyclales</taxon>
        <taxon>Rhodocyclaceae</taxon>
        <taxon>Propionivibrio</taxon>
    </lineage>
</organism>
<protein>
    <submittedName>
        <fullName evidence="10">Response regulator transcription factor</fullName>
    </submittedName>
</protein>
<dbReference type="SMART" id="SM00448">
    <property type="entry name" value="REC"/>
    <property type="match status" value="1"/>
</dbReference>
<keyword evidence="5" id="KW-0804">Transcription</keyword>
<evidence type="ECO:0000313" key="10">
    <source>
        <dbReference type="EMBL" id="MBK7422582.1"/>
    </source>
</evidence>
<dbReference type="PANTHER" id="PTHR48111">
    <property type="entry name" value="REGULATOR OF RPOS"/>
    <property type="match status" value="1"/>
</dbReference>
<dbReference type="InterPro" id="IPR039420">
    <property type="entry name" value="WalR-like"/>
</dbReference>
<dbReference type="Proteomes" id="UP000886602">
    <property type="component" value="Unassembled WGS sequence"/>
</dbReference>
<dbReference type="GO" id="GO:0000976">
    <property type="term" value="F:transcription cis-regulatory region binding"/>
    <property type="evidence" value="ECO:0007669"/>
    <property type="project" value="TreeGrafter"/>
</dbReference>
<dbReference type="InterPro" id="IPR036388">
    <property type="entry name" value="WH-like_DNA-bd_sf"/>
</dbReference>
<dbReference type="Gene3D" id="3.40.50.2300">
    <property type="match status" value="1"/>
</dbReference>
<keyword evidence="4 7" id="KW-0238">DNA-binding</keyword>
<evidence type="ECO:0000256" key="5">
    <source>
        <dbReference type="ARBA" id="ARBA00023163"/>
    </source>
</evidence>
<evidence type="ECO:0000256" key="3">
    <source>
        <dbReference type="ARBA" id="ARBA00023015"/>
    </source>
</evidence>
<dbReference type="CDD" id="cd00383">
    <property type="entry name" value="trans_reg_C"/>
    <property type="match status" value="1"/>
</dbReference>
<dbReference type="PROSITE" id="PS51755">
    <property type="entry name" value="OMPR_PHOB"/>
    <property type="match status" value="1"/>
</dbReference>
<reference evidence="10" key="1">
    <citation type="submission" date="2020-10" db="EMBL/GenBank/DDBJ databases">
        <title>Connecting structure to function with the recovery of over 1000 high-quality activated sludge metagenome-assembled genomes encoding full-length rRNA genes using long-read sequencing.</title>
        <authorList>
            <person name="Singleton C.M."/>
            <person name="Petriglieri F."/>
            <person name="Kristensen J.M."/>
            <person name="Kirkegaard R.H."/>
            <person name="Michaelsen T.Y."/>
            <person name="Andersen M.H."/>
            <person name="Karst S.M."/>
            <person name="Dueholm M.S."/>
            <person name="Nielsen P.H."/>
            <person name="Albertsen M."/>
        </authorList>
    </citation>
    <scope>NUCLEOTIDE SEQUENCE</scope>
    <source>
        <strain evidence="10">EsbW_18-Q3-R4-48_MAXAC.044</strain>
    </source>
</reference>
<dbReference type="Pfam" id="PF00072">
    <property type="entry name" value="Response_reg"/>
    <property type="match status" value="1"/>
</dbReference>
<comment type="caution">
    <text evidence="10">The sequence shown here is derived from an EMBL/GenBank/DDBJ whole genome shotgun (WGS) entry which is preliminary data.</text>
</comment>
<evidence type="ECO:0000259" key="8">
    <source>
        <dbReference type="PROSITE" id="PS50110"/>
    </source>
</evidence>
<evidence type="ECO:0000256" key="1">
    <source>
        <dbReference type="ARBA" id="ARBA00022553"/>
    </source>
</evidence>
<dbReference type="GO" id="GO:0006355">
    <property type="term" value="P:regulation of DNA-templated transcription"/>
    <property type="evidence" value="ECO:0007669"/>
    <property type="project" value="InterPro"/>
</dbReference>
<dbReference type="InterPro" id="IPR001867">
    <property type="entry name" value="OmpR/PhoB-type_DNA-bd"/>
</dbReference>
<feature type="domain" description="Response regulatory" evidence="8">
    <location>
        <begin position="4"/>
        <end position="119"/>
    </location>
</feature>
<dbReference type="GO" id="GO:0032993">
    <property type="term" value="C:protein-DNA complex"/>
    <property type="evidence" value="ECO:0007669"/>
    <property type="project" value="TreeGrafter"/>
</dbReference>
<gene>
    <name evidence="10" type="ORF">IPJ48_05505</name>
</gene>
<dbReference type="Gene3D" id="6.10.250.690">
    <property type="match status" value="1"/>
</dbReference>
<evidence type="ECO:0000256" key="7">
    <source>
        <dbReference type="PROSITE-ProRule" id="PRU01091"/>
    </source>
</evidence>
<accession>A0A9D7I7Z1</accession>
<evidence type="ECO:0000256" key="4">
    <source>
        <dbReference type="ARBA" id="ARBA00023125"/>
    </source>
</evidence>
<dbReference type="SUPFAM" id="SSF52172">
    <property type="entry name" value="CheY-like"/>
    <property type="match status" value="1"/>
</dbReference>
<evidence type="ECO:0000313" key="11">
    <source>
        <dbReference type="Proteomes" id="UP000886602"/>
    </source>
</evidence>
<dbReference type="SMART" id="SM00862">
    <property type="entry name" value="Trans_reg_C"/>
    <property type="match status" value="1"/>
</dbReference>
<evidence type="ECO:0000256" key="2">
    <source>
        <dbReference type="ARBA" id="ARBA00023012"/>
    </source>
</evidence>
<dbReference type="PANTHER" id="PTHR48111:SF22">
    <property type="entry name" value="REGULATOR OF RPOS"/>
    <property type="match status" value="1"/>
</dbReference>
<dbReference type="InterPro" id="IPR011006">
    <property type="entry name" value="CheY-like_superfamily"/>
</dbReference>
<keyword evidence="3" id="KW-0805">Transcription regulation</keyword>
<feature type="modified residue" description="4-aspartylphosphate" evidence="6">
    <location>
        <position position="53"/>
    </location>
</feature>
<dbReference type="AlphaFoldDB" id="A0A9D7I7Z1"/>
<dbReference type="GO" id="GO:0000156">
    <property type="term" value="F:phosphorelay response regulator activity"/>
    <property type="evidence" value="ECO:0007669"/>
    <property type="project" value="TreeGrafter"/>
</dbReference>
<name>A0A9D7I7Z1_9RHOO</name>